<gene>
    <name evidence="2" type="ORF">SAMN05216313_12767</name>
</gene>
<dbReference type="InterPro" id="IPR003724">
    <property type="entry name" value="CblAdoTrfase_CobA"/>
</dbReference>
<organism evidence="2 3">
    <name type="scientific">Enterocloster lavalensis</name>
    <dbReference type="NCBI Taxonomy" id="460384"/>
    <lineage>
        <taxon>Bacteria</taxon>
        <taxon>Bacillati</taxon>
        <taxon>Bacillota</taxon>
        <taxon>Clostridia</taxon>
        <taxon>Lachnospirales</taxon>
        <taxon>Lachnospiraceae</taxon>
        <taxon>Enterocloster</taxon>
    </lineage>
</organism>
<dbReference type="AlphaFoldDB" id="A0A1I0JAF4"/>
<dbReference type="EMBL" id="FOIM01000027">
    <property type="protein sequence ID" value="SEU06289.1"/>
    <property type="molecule type" value="Genomic_DNA"/>
</dbReference>
<dbReference type="GO" id="GO:0009236">
    <property type="term" value="P:cobalamin biosynthetic process"/>
    <property type="evidence" value="ECO:0007669"/>
    <property type="project" value="InterPro"/>
</dbReference>
<name>A0A1I0JAF4_9FIRM</name>
<accession>A0A1I0JAF4</accession>
<keyword evidence="3" id="KW-1185">Reference proteome</keyword>
<keyword evidence="2" id="KW-0808">Transferase</keyword>
<evidence type="ECO:0000256" key="1">
    <source>
        <dbReference type="SAM" id="MobiDB-lite"/>
    </source>
</evidence>
<reference evidence="3" key="1">
    <citation type="submission" date="2016-10" db="EMBL/GenBank/DDBJ databases">
        <authorList>
            <person name="Varghese N."/>
            <person name="Submissions S."/>
        </authorList>
    </citation>
    <scope>NUCLEOTIDE SEQUENCE [LARGE SCALE GENOMIC DNA]</scope>
    <source>
        <strain evidence="3">NLAE-zl-G277</strain>
    </source>
</reference>
<dbReference type="GO" id="GO:0008817">
    <property type="term" value="F:corrinoid adenosyltransferase activity"/>
    <property type="evidence" value="ECO:0007669"/>
    <property type="project" value="InterPro"/>
</dbReference>
<dbReference type="SUPFAM" id="SSF52540">
    <property type="entry name" value="P-loop containing nucleoside triphosphate hydrolases"/>
    <property type="match status" value="2"/>
</dbReference>
<feature type="compositionally biased region" description="Low complexity" evidence="1">
    <location>
        <begin position="143"/>
        <end position="205"/>
    </location>
</feature>
<evidence type="ECO:0000313" key="2">
    <source>
        <dbReference type="EMBL" id="SEU06289.1"/>
    </source>
</evidence>
<dbReference type="InterPro" id="IPR027417">
    <property type="entry name" value="P-loop_NTPase"/>
</dbReference>
<protein>
    <submittedName>
        <fullName evidence="2">ATP:corrinoid adenosyltransferase BtuR/CobO/CobP</fullName>
    </submittedName>
</protein>
<dbReference type="GO" id="GO:0005524">
    <property type="term" value="F:ATP binding"/>
    <property type="evidence" value="ECO:0007669"/>
    <property type="project" value="InterPro"/>
</dbReference>
<dbReference type="Proteomes" id="UP000198508">
    <property type="component" value="Unassembled WGS sequence"/>
</dbReference>
<proteinExistence type="predicted"/>
<evidence type="ECO:0000313" key="3">
    <source>
        <dbReference type="Proteomes" id="UP000198508"/>
    </source>
</evidence>
<dbReference type="PANTHER" id="PTHR46638:SF1">
    <property type="entry name" value="CORRINOID ADENOSYLTRANSFERASE"/>
    <property type="match status" value="1"/>
</dbReference>
<dbReference type="STRING" id="460384.SAMN05216313_12767"/>
<dbReference type="Pfam" id="PF02572">
    <property type="entry name" value="CobA_CobO_BtuR"/>
    <property type="match status" value="2"/>
</dbReference>
<dbReference type="Gene3D" id="3.40.50.300">
    <property type="entry name" value="P-loop containing nucleotide triphosphate hydrolases"/>
    <property type="match status" value="2"/>
</dbReference>
<dbReference type="PANTHER" id="PTHR46638">
    <property type="entry name" value="CORRINOID ADENOSYLTRANSFERASE"/>
    <property type="match status" value="1"/>
</dbReference>
<sequence>MNGLVHIYCGDGKGKTTAALGLALRAAGNGVPVVIARFLKNDGSGEVGILENVPGVYLFHCERQFGFTWTMSEEQKAEAGEYFTRLFERAWEMGCKTVRESVEGAGKADGCMAGENWGSDSVSDGSSRRDSGVCGTGASISESPVSGAPVSGSPVSGSPVSGPPASGSPVSGSPTSGSPVSGSPVSGSPVSGSPVSGSPVSGSPVSVPPASVPLTSPPCEIRALLVLDEIMAAVNSGFVANERLLAALDHRPDGLEVVLTGRGPSEELLSRADYVTEMRAVMHPYEKGVGARKGVEY</sequence>
<feature type="region of interest" description="Disordered" evidence="1">
    <location>
        <begin position="107"/>
        <end position="213"/>
    </location>
</feature>